<feature type="transmembrane region" description="Helical" evidence="2">
    <location>
        <begin position="303"/>
        <end position="324"/>
    </location>
</feature>
<dbReference type="InterPro" id="IPR036291">
    <property type="entry name" value="NAD(P)-bd_dom_sf"/>
</dbReference>
<comment type="similarity">
    <text evidence="1">Belongs to the saccharopine dehydrogenase family.</text>
</comment>
<dbReference type="PANTHER" id="PTHR12286">
    <property type="entry name" value="SACCHAROPINE DEHYDROGENASE-LIKE OXIDOREDUCTASE"/>
    <property type="match status" value="1"/>
</dbReference>
<organism evidence="4 5">
    <name type="scientific">Aphis gossypii</name>
    <name type="common">Cotton aphid</name>
    <dbReference type="NCBI Taxonomy" id="80765"/>
    <lineage>
        <taxon>Eukaryota</taxon>
        <taxon>Metazoa</taxon>
        <taxon>Ecdysozoa</taxon>
        <taxon>Arthropoda</taxon>
        <taxon>Hexapoda</taxon>
        <taxon>Insecta</taxon>
        <taxon>Pterygota</taxon>
        <taxon>Neoptera</taxon>
        <taxon>Paraneoptera</taxon>
        <taxon>Hemiptera</taxon>
        <taxon>Sternorrhyncha</taxon>
        <taxon>Aphidomorpha</taxon>
        <taxon>Aphidoidea</taxon>
        <taxon>Aphididae</taxon>
        <taxon>Aphidini</taxon>
        <taxon>Aphis</taxon>
        <taxon>Aphis</taxon>
    </lineage>
</organism>
<reference evidence="4" key="1">
    <citation type="submission" date="2022-02" db="EMBL/GenBank/DDBJ databases">
        <authorList>
            <person name="King R."/>
        </authorList>
    </citation>
    <scope>NUCLEOTIDE SEQUENCE</scope>
</reference>
<name>A0A9P0NNH0_APHGO</name>
<dbReference type="SUPFAM" id="SSF51735">
    <property type="entry name" value="NAD(P)-binding Rossmann-fold domains"/>
    <property type="match status" value="1"/>
</dbReference>
<gene>
    <name evidence="4" type="ORF">APHIGO_LOCUS8310</name>
</gene>
<keyword evidence="5" id="KW-1185">Reference proteome</keyword>
<evidence type="ECO:0000259" key="3">
    <source>
        <dbReference type="Pfam" id="PF03435"/>
    </source>
</evidence>
<dbReference type="InterPro" id="IPR051276">
    <property type="entry name" value="Saccharopine_DH-like_oxidrdct"/>
</dbReference>
<dbReference type="AlphaFoldDB" id="A0A9P0NNH0"/>
<evidence type="ECO:0000313" key="5">
    <source>
        <dbReference type="Proteomes" id="UP001154329"/>
    </source>
</evidence>
<feature type="domain" description="Saccharopine dehydrogenase NADP binding" evidence="3">
    <location>
        <begin position="32"/>
        <end position="161"/>
    </location>
</feature>
<keyword evidence="2" id="KW-0812">Transmembrane</keyword>
<evidence type="ECO:0000256" key="1">
    <source>
        <dbReference type="ARBA" id="ARBA00038048"/>
    </source>
</evidence>
<keyword evidence="2" id="KW-1133">Transmembrane helix</keyword>
<reference evidence="4" key="2">
    <citation type="submission" date="2022-10" db="EMBL/GenBank/DDBJ databases">
        <authorList>
            <consortium name="ENA_rothamsted_submissions"/>
            <consortium name="culmorum"/>
            <person name="King R."/>
        </authorList>
    </citation>
    <scope>NUCLEOTIDE SEQUENCE</scope>
</reference>
<protein>
    <recommendedName>
        <fullName evidence="3">Saccharopine dehydrogenase NADP binding domain-containing protein</fullName>
    </recommendedName>
</protein>
<dbReference type="GO" id="GO:0005739">
    <property type="term" value="C:mitochondrion"/>
    <property type="evidence" value="ECO:0007669"/>
    <property type="project" value="TreeGrafter"/>
</dbReference>
<dbReference type="Gene3D" id="3.40.50.720">
    <property type="entry name" value="NAD(P)-binding Rossmann-like Domain"/>
    <property type="match status" value="1"/>
</dbReference>
<dbReference type="GO" id="GO:0005886">
    <property type="term" value="C:plasma membrane"/>
    <property type="evidence" value="ECO:0007669"/>
    <property type="project" value="TreeGrafter"/>
</dbReference>
<sequence length="339" mass="38461">MEGKTLNQETIAKHGPADEQITNIKSKRQYDIIVFGASGFTGQFVVMEMGRFSQIYNLTWAIAGRNTDKLQDVLNKLYKTVDGYEDKKIDIIYADVQDINTVMRMAQTTSVVINCTGPYYIYGEVVVKSCVLTSTHYVDVTGESLFMEKMAYIYNGQAEENNSIIVSALGMESVPADLGVEFLYKNFSGELKNVDMYMKLYSSSFVLTNSAMIHDGTWKSAILHMATYKQRKYYRNLLDELMGITRVKPNVSKILHRRQINMKADKEEWCLAFPEPDQAVIARSVHHAKTKDNLPYNFNVRNYMVFGGLISAIIGLFVFVLLSIMTSFNPIKTLLVRVG</sequence>
<keyword evidence="2" id="KW-0472">Membrane</keyword>
<dbReference type="Pfam" id="PF03435">
    <property type="entry name" value="Sacchrp_dh_NADP"/>
    <property type="match status" value="1"/>
</dbReference>
<dbReference type="InterPro" id="IPR005097">
    <property type="entry name" value="Sacchrp_dh_NADP-bd"/>
</dbReference>
<dbReference type="PANTHER" id="PTHR12286:SF5">
    <property type="entry name" value="SACCHAROPINE DEHYDROGENASE-LIKE OXIDOREDUCTASE"/>
    <property type="match status" value="1"/>
</dbReference>
<dbReference type="Proteomes" id="UP001154329">
    <property type="component" value="Chromosome 3"/>
</dbReference>
<proteinExistence type="inferred from homology"/>
<evidence type="ECO:0000313" key="4">
    <source>
        <dbReference type="EMBL" id="CAH1731638.1"/>
    </source>
</evidence>
<dbReference type="FunFam" id="3.40.50.720:FF:000178">
    <property type="entry name" value="Saccharopine dehydrogenase-like oxidoreductase"/>
    <property type="match status" value="1"/>
</dbReference>
<accession>A0A9P0NNH0</accession>
<dbReference type="GO" id="GO:0005811">
    <property type="term" value="C:lipid droplet"/>
    <property type="evidence" value="ECO:0007669"/>
    <property type="project" value="TreeGrafter"/>
</dbReference>
<dbReference type="GO" id="GO:0009247">
    <property type="term" value="P:glycolipid biosynthetic process"/>
    <property type="evidence" value="ECO:0007669"/>
    <property type="project" value="TreeGrafter"/>
</dbReference>
<dbReference type="EMBL" id="OU899036">
    <property type="protein sequence ID" value="CAH1731638.1"/>
    <property type="molecule type" value="Genomic_DNA"/>
</dbReference>
<evidence type="ECO:0000256" key="2">
    <source>
        <dbReference type="SAM" id="Phobius"/>
    </source>
</evidence>